<dbReference type="SUPFAM" id="SSF47240">
    <property type="entry name" value="Ferritin-like"/>
    <property type="match status" value="1"/>
</dbReference>
<feature type="region of interest" description="Disordered" evidence="1">
    <location>
        <begin position="125"/>
        <end position="162"/>
    </location>
</feature>
<evidence type="ECO:0000313" key="3">
    <source>
        <dbReference type="EMBL" id="MFC4906420.1"/>
    </source>
</evidence>
<gene>
    <name evidence="3" type="ORF">ACFPCY_03735</name>
</gene>
<organism evidence="3 4">
    <name type="scientific">Actinomadura gamaensis</name>
    <dbReference type="NCBI Taxonomy" id="1763541"/>
    <lineage>
        <taxon>Bacteria</taxon>
        <taxon>Bacillati</taxon>
        <taxon>Actinomycetota</taxon>
        <taxon>Actinomycetes</taxon>
        <taxon>Streptosporangiales</taxon>
        <taxon>Thermomonosporaceae</taxon>
        <taxon>Actinomadura</taxon>
    </lineage>
</organism>
<evidence type="ECO:0000313" key="4">
    <source>
        <dbReference type="Proteomes" id="UP001595872"/>
    </source>
</evidence>
<dbReference type="EMBL" id="JBHSIT010000001">
    <property type="protein sequence ID" value="MFC4906420.1"/>
    <property type="molecule type" value="Genomic_DNA"/>
</dbReference>
<dbReference type="InterPro" id="IPR029447">
    <property type="entry name" value="DUF4439"/>
</dbReference>
<name>A0ABV9TT11_9ACTN</name>
<dbReference type="Pfam" id="PF14530">
    <property type="entry name" value="DUF4439"/>
    <property type="match status" value="1"/>
</dbReference>
<dbReference type="InterPro" id="IPR009078">
    <property type="entry name" value="Ferritin-like_SF"/>
</dbReference>
<dbReference type="CDD" id="cd00657">
    <property type="entry name" value="Ferritin_like"/>
    <property type="match status" value="1"/>
</dbReference>
<feature type="domain" description="DUF4439" evidence="2">
    <location>
        <begin position="9"/>
        <end position="147"/>
    </location>
</feature>
<dbReference type="Gene3D" id="1.20.1260.10">
    <property type="match status" value="1"/>
</dbReference>
<reference evidence="4" key="1">
    <citation type="journal article" date="2019" name="Int. J. Syst. Evol. Microbiol.">
        <title>The Global Catalogue of Microorganisms (GCM) 10K type strain sequencing project: providing services to taxonomists for standard genome sequencing and annotation.</title>
        <authorList>
            <consortium name="The Broad Institute Genomics Platform"/>
            <consortium name="The Broad Institute Genome Sequencing Center for Infectious Disease"/>
            <person name="Wu L."/>
            <person name="Ma J."/>
        </authorList>
    </citation>
    <scope>NUCLEOTIDE SEQUENCE [LARGE SCALE GENOMIC DNA]</scope>
    <source>
        <strain evidence="4">KLKA75</strain>
    </source>
</reference>
<keyword evidence="4" id="KW-1185">Reference proteome</keyword>
<accession>A0ABV9TT11</accession>
<proteinExistence type="predicted"/>
<sequence length="162" mass="16708">MSEVTTVSALQEALKAEHAAVYGYGVLGAKLRGASQDAARSLWDDHRAQRDELISRLAALGVRAEAAAPAYKLPVRPTSGRTAAQLATVLERDVVTAYAGLAGAPDPALRTMAAREMQQAMARSVRWQASAGTGRVTGPSGAFPGLPDSSLSPAPEPGGGND</sequence>
<dbReference type="RefSeq" id="WP_378252121.1">
    <property type="nucleotide sequence ID" value="NZ_JBHSIT010000001.1"/>
</dbReference>
<protein>
    <submittedName>
        <fullName evidence="3">Ferritin-like domain-containing protein</fullName>
    </submittedName>
</protein>
<evidence type="ECO:0000256" key="1">
    <source>
        <dbReference type="SAM" id="MobiDB-lite"/>
    </source>
</evidence>
<comment type="caution">
    <text evidence="3">The sequence shown here is derived from an EMBL/GenBank/DDBJ whole genome shotgun (WGS) entry which is preliminary data.</text>
</comment>
<evidence type="ECO:0000259" key="2">
    <source>
        <dbReference type="Pfam" id="PF14530"/>
    </source>
</evidence>
<dbReference type="Proteomes" id="UP001595872">
    <property type="component" value="Unassembled WGS sequence"/>
</dbReference>
<dbReference type="InterPro" id="IPR012347">
    <property type="entry name" value="Ferritin-like"/>
</dbReference>